<keyword evidence="3" id="KW-1185">Reference proteome</keyword>
<organism evidence="2 3">
    <name type="scientific">Prymnesium parvum</name>
    <name type="common">Toxic golden alga</name>
    <dbReference type="NCBI Taxonomy" id="97485"/>
    <lineage>
        <taxon>Eukaryota</taxon>
        <taxon>Haptista</taxon>
        <taxon>Haptophyta</taxon>
        <taxon>Prymnesiophyceae</taxon>
        <taxon>Prymnesiales</taxon>
        <taxon>Prymnesiaceae</taxon>
        <taxon>Prymnesium</taxon>
    </lineage>
</organism>
<feature type="compositionally biased region" description="Pro residues" evidence="1">
    <location>
        <begin position="286"/>
        <end position="304"/>
    </location>
</feature>
<evidence type="ECO:0000313" key="2">
    <source>
        <dbReference type="EMBL" id="KAL1520330.1"/>
    </source>
</evidence>
<evidence type="ECO:0008006" key="4">
    <source>
        <dbReference type="Google" id="ProtNLM"/>
    </source>
</evidence>
<sequence>MAAASSVRLTDDHAQPLCFTAPHAIYLCRDDAAIHKPEDLTGWLAESLAAASGGVALLWARAEVHLSARRAAPNPANRDPNYLHVDELEANPWNTALRGALSRWPEWSCLVCDLHGRRDHIAGVNDASDLDVGLLPLAGAAPHAVARLVHARLEAGLRDALAPTPFALNMSPRLSGLCAAAERRTLSQQAVALRQPAVQLELSSRLRRALHEQPPLLDAIARLLLDLAHELARAQLPPPPAGASPPLASPRLRAPASALLPSPPLPSPSHASPPNDSPPHASSPSNSPPLPSPPSDSPPLASPLASPLPPPSFVCAYFSYSLPFEWLAPRRTPPPLADAPHAARALYACDGPAGWGGAACGLAAASPPRRVRGALCWLSAAELAAIDRSAAPAPRRPVRVRLLAGGASLAALTHSAHPPPPAARLAASVPYLCVLRRAVGQAEAADRPSPLLPAAPLYPLLASGEACFGACGARSRCGGCEHPADAGRGFRALPLDGFLTEVGMRVKPPWRTLATVMNVRQKLASHCDIHSTEDLAANLCVARGGRLLNQRLQKRGQHAFRTATLDVMRKLLGTKTYEL</sequence>
<dbReference type="Proteomes" id="UP001515480">
    <property type="component" value="Unassembled WGS sequence"/>
</dbReference>
<protein>
    <recommendedName>
        <fullName evidence="4">DNA-directed DNA polymerase</fullName>
    </recommendedName>
</protein>
<name>A0AB34JHF1_PRYPA</name>
<evidence type="ECO:0000313" key="3">
    <source>
        <dbReference type="Proteomes" id="UP001515480"/>
    </source>
</evidence>
<comment type="caution">
    <text evidence="2">The sequence shown here is derived from an EMBL/GenBank/DDBJ whole genome shotgun (WGS) entry which is preliminary data.</text>
</comment>
<proteinExistence type="predicted"/>
<gene>
    <name evidence="2" type="ORF">AB1Y20_021920</name>
</gene>
<evidence type="ECO:0000256" key="1">
    <source>
        <dbReference type="SAM" id="MobiDB-lite"/>
    </source>
</evidence>
<reference evidence="2 3" key="1">
    <citation type="journal article" date="2024" name="Science">
        <title>Giant polyketide synthase enzymes in the biosynthesis of giant marine polyether toxins.</title>
        <authorList>
            <person name="Fallon T.R."/>
            <person name="Shende V.V."/>
            <person name="Wierzbicki I.H."/>
            <person name="Pendleton A.L."/>
            <person name="Watervoot N.F."/>
            <person name="Auber R.P."/>
            <person name="Gonzalez D.J."/>
            <person name="Wisecaver J.H."/>
            <person name="Moore B.S."/>
        </authorList>
    </citation>
    <scope>NUCLEOTIDE SEQUENCE [LARGE SCALE GENOMIC DNA]</scope>
    <source>
        <strain evidence="2 3">12B1</strain>
    </source>
</reference>
<feature type="region of interest" description="Disordered" evidence="1">
    <location>
        <begin position="256"/>
        <end position="304"/>
    </location>
</feature>
<dbReference type="AlphaFoldDB" id="A0AB34JHF1"/>
<feature type="compositionally biased region" description="Low complexity" evidence="1">
    <location>
        <begin position="268"/>
        <end position="285"/>
    </location>
</feature>
<accession>A0AB34JHF1</accession>
<dbReference type="EMBL" id="JBGBPQ010000008">
    <property type="protein sequence ID" value="KAL1520330.1"/>
    <property type="molecule type" value="Genomic_DNA"/>
</dbReference>